<proteinExistence type="predicted"/>
<evidence type="ECO:0000313" key="1">
    <source>
        <dbReference type="EMBL" id="KAH7961909.1"/>
    </source>
</evidence>
<sequence length="278" mass="31311">MAKRMSIVSLYRVCVAYVSNTIHSLCPLHEDIFASTLPLHVSKDLVVQSFKQQNFTSLYHPRKHRLSRNGRRYIEHRLPTAILSRLRRLVREAPSHCRQLVEPSLVGTMSQDDMSLVEVLGQLLHLRLVTQYPRIVTDCAQLPVTENCKELCKPTFSNQRDTDGSLYQLVTCEQLLESEMCLDQRLAVRLSFHLLHALPCQQMVNIPFLNEAQLSFPEGCKLNLIEYIACSLGPMLQSATALPHIVSSYPLLNRVSLVLTGQGSVLPLGLLTLSTIAP</sequence>
<protein>
    <submittedName>
        <fullName evidence="1">Uncharacterized protein</fullName>
    </submittedName>
</protein>
<reference evidence="1" key="1">
    <citation type="journal article" date="2020" name="Cell">
        <title>Large-Scale Comparative Analyses of Tick Genomes Elucidate Their Genetic Diversity and Vector Capacities.</title>
        <authorList>
            <consortium name="Tick Genome and Microbiome Consortium (TIGMIC)"/>
            <person name="Jia N."/>
            <person name="Wang J."/>
            <person name="Shi W."/>
            <person name="Du L."/>
            <person name="Sun Y."/>
            <person name="Zhan W."/>
            <person name="Jiang J.F."/>
            <person name="Wang Q."/>
            <person name="Zhang B."/>
            <person name="Ji P."/>
            <person name="Bell-Sakyi L."/>
            <person name="Cui X.M."/>
            <person name="Yuan T.T."/>
            <person name="Jiang B.G."/>
            <person name="Yang W.F."/>
            <person name="Lam T.T."/>
            <person name="Chang Q.C."/>
            <person name="Ding S.J."/>
            <person name="Wang X.J."/>
            <person name="Zhu J.G."/>
            <person name="Ruan X.D."/>
            <person name="Zhao L."/>
            <person name="Wei J.T."/>
            <person name="Ye R.Z."/>
            <person name="Que T.C."/>
            <person name="Du C.H."/>
            <person name="Zhou Y.H."/>
            <person name="Cheng J.X."/>
            <person name="Dai P.F."/>
            <person name="Guo W.B."/>
            <person name="Han X.H."/>
            <person name="Huang E.J."/>
            <person name="Li L.F."/>
            <person name="Wei W."/>
            <person name="Gao Y.C."/>
            <person name="Liu J.Z."/>
            <person name="Shao H.Z."/>
            <person name="Wang X."/>
            <person name="Wang C.C."/>
            <person name="Yang T.C."/>
            <person name="Huo Q.B."/>
            <person name="Li W."/>
            <person name="Chen H.Y."/>
            <person name="Chen S.E."/>
            <person name="Zhou L.G."/>
            <person name="Ni X.B."/>
            <person name="Tian J.H."/>
            <person name="Sheng Y."/>
            <person name="Liu T."/>
            <person name="Pan Y.S."/>
            <person name="Xia L.Y."/>
            <person name="Li J."/>
            <person name="Zhao F."/>
            <person name="Cao W.C."/>
        </authorList>
    </citation>
    <scope>NUCLEOTIDE SEQUENCE</scope>
    <source>
        <strain evidence="1">Rsan-2018</strain>
    </source>
</reference>
<dbReference type="EMBL" id="JABSTV010001249">
    <property type="protein sequence ID" value="KAH7961909.1"/>
    <property type="molecule type" value="Genomic_DNA"/>
</dbReference>
<organism evidence="1 2">
    <name type="scientific">Rhipicephalus sanguineus</name>
    <name type="common">Brown dog tick</name>
    <name type="synonym">Ixodes sanguineus</name>
    <dbReference type="NCBI Taxonomy" id="34632"/>
    <lineage>
        <taxon>Eukaryota</taxon>
        <taxon>Metazoa</taxon>
        <taxon>Ecdysozoa</taxon>
        <taxon>Arthropoda</taxon>
        <taxon>Chelicerata</taxon>
        <taxon>Arachnida</taxon>
        <taxon>Acari</taxon>
        <taxon>Parasitiformes</taxon>
        <taxon>Ixodida</taxon>
        <taxon>Ixodoidea</taxon>
        <taxon>Ixodidae</taxon>
        <taxon>Rhipicephalinae</taxon>
        <taxon>Rhipicephalus</taxon>
        <taxon>Rhipicephalus</taxon>
    </lineage>
</organism>
<gene>
    <name evidence="1" type="ORF">HPB52_013270</name>
</gene>
<dbReference type="Proteomes" id="UP000821837">
    <property type="component" value="Chromosome 3"/>
</dbReference>
<evidence type="ECO:0000313" key="2">
    <source>
        <dbReference type="Proteomes" id="UP000821837"/>
    </source>
</evidence>
<reference evidence="1" key="2">
    <citation type="submission" date="2021-09" db="EMBL/GenBank/DDBJ databases">
        <authorList>
            <person name="Jia N."/>
            <person name="Wang J."/>
            <person name="Shi W."/>
            <person name="Du L."/>
            <person name="Sun Y."/>
            <person name="Zhan W."/>
            <person name="Jiang J."/>
            <person name="Wang Q."/>
            <person name="Zhang B."/>
            <person name="Ji P."/>
            <person name="Sakyi L.B."/>
            <person name="Cui X."/>
            <person name="Yuan T."/>
            <person name="Jiang B."/>
            <person name="Yang W."/>
            <person name="Lam T.T.-Y."/>
            <person name="Chang Q."/>
            <person name="Ding S."/>
            <person name="Wang X."/>
            <person name="Zhu J."/>
            <person name="Ruan X."/>
            <person name="Zhao L."/>
            <person name="Wei J."/>
            <person name="Que T."/>
            <person name="Du C."/>
            <person name="Cheng J."/>
            <person name="Dai P."/>
            <person name="Han X."/>
            <person name="Huang E."/>
            <person name="Gao Y."/>
            <person name="Liu J."/>
            <person name="Shao H."/>
            <person name="Ye R."/>
            <person name="Li L."/>
            <person name="Wei W."/>
            <person name="Wang X."/>
            <person name="Wang C."/>
            <person name="Huo Q."/>
            <person name="Li W."/>
            <person name="Guo W."/>
            <person name="Chen H."/>
            <person name="Chen S."/>
            <person name="Zhou L."/>
            <person name="Zhou L."/>
            <person name="Ni X."/>
            <person name="Tian J."/>
            <person name="Zhou Y."/>
            <person name="Sheng Y."/>
            <person name="Liu T."/>
            <person name="Pan Y."/>
            <person name="Xia L."/>
            <person name="Li J."/>
            <person name="Zhao F."/>
            <person name="Cao W."/>
        </authorList>
    </citation>
    <scope>NUCLEOTIDE SEQUENCE</scope>
    <source>
        <strain evidence="1">Rsan-2018</strain>
        <tissue evidence="1">Larvae</tissue>
    </source>
</reference>
<name>A0A9D4PZY3_RHISA</name>
<keyword evidence="2" id="KW-1185">Reference proteome</keyword>
<dbReference type="AlphaFoldDB" id="A0A9D4PZY3"/>
<dbReference type="VEuPathDB" id="VectorBase:RSAN_054892"/>
<accession>A0A9D4PZY3</accession>
<comment type="caution">
    <text evidence="1">The sequence shown here is derived from an EMBL/GenBank/DDBJ whole genome shotgun (WGS) entry which is preliminary data.</text>
</comment>